<dbReference type="GO" id="GO:0016757">
    <property type="term" value="F:glycosyltransferase activity"/>
    <property type="evidence" value="ECO:0007669"/>
    <property type="project" value="InterPro"/>
</dbReference>
<name>A0A2T0YSY5_9MICC</name>
<reference evidence="3 4" key="1">
    <citation type="submission" date="2018-03" db="EMBL/GenBank/DDBJ databases">
        <title>Comparative analysis of microorganisms from saline springs in Andes Mountain Range, Colombia.</title>
        <authorList>
            <person name="Rubin E."/>
        </authorList>
    </citation>
    <scope>NUCLEOTIDE SEQUENCE [LARGE SCALE GENOMIC DNA]</scope>
    <source>
        <strain evidence="3 4">CG 35</strain>
    </source>
</reference>
<dbReference type="OrthoDB" id="9771846at2"/>
<dbReference type="PANTHER" id="PTHR46401">
    <property type="entry name" value="GLYCOSYLTRANSFERASE WBBK-RELATED"/>
    <property type="match status" value="1"/>
</dbReference>
<proteinExistence type="predicted"/>
<evidence type="ECO:0000313" key="3">
    <source>
        <dbReference type="EMBL" id="PRZ18894.1"/>
    </source>
</evidence>
<organism evidence="3 4">
    <name type="scientific">Nesterenkonia sandarakina</name>
    <dbReference type="NCBI Taxonomy" id="272918"/>
    <lineage>
        <taxon>Bacteria</taxon>
        <taxon>Bacillati</taxon>
        <taxon>Actinomycetota</taxon>
        <taxon>Actinomycetes</taxon>
        <taxon>Micrococcales</taxon>
        <taxon>Micrococcaceae</taxon>
        <taxon>Nesterenkonia</taxon>
    </lineage>
</organism>
<dbReference type="SUPFAM" id="SSF53756">
    <property type="entry name" value="UDP-Glycosyltransferase/glycogen phosphorylase"/>
    <property type="match status" value="1"/>
</dbReference>
<evidence type="ECO:0000313" key="4">
    <source>
        <dbReference type="Proteomes" id="UP000238217"/>
    </source>
</evidence>
<protein>
    <submittedName>
        <fullName evidence="3">Glycosyltransferase involved in cell wall biosynthesis</fullName>
    </submittedName>
</protein>
<accession>A0A2T0YSY5</accession>
<comment type="caution">
    <text evidence="3">The sequence shown here is derived from an EMBL/GenBank/DDBJ whole genome shotgun (WGS) entry which is preliminary data.</text>
</comment>
<sequence>MSRTLVSFPHAGLNPYSNMLYLHPRAAGWKVIESSQLQRLLGHLRRLTAGDVFHVQWSWPLFRSTGTTADAAAAVDAFCGAVESCRERGVQLLWTVHNMASHDSQFMELESRFNNFMGRSADVIIQLNDYTEQVCREDFSIGDAQFVTIPHSSYQGVYSDEVSASEARSALGVEPNDAVIGFLGQVRPYKGVERLIEVAADLQKAGRSITVLIAGRPQGGVDKKILELVAEHDVRCVSSFEFIDDEDLQLWFRASDVMVFPYRKVLNSGSAYLAASFGTPCVLPREPQFEELFHDEEWVGLFDPDDEDDLRSVLQGMLDSPGPLGASAAQFSRTHLPWTMSAQFLEILRGHPSKAETR</sequence>
<dbReference type="PANTHER" id="PTHR46401:SF2">
    <property type="entry name" value="GLYCOSYLTRANSFERASE WBBK-RELATED"/>
    <property type="match status" value="1"/>
</dbReference>
<dbReference type="Proteomes" id="UP000238217">
    <property type="component" value="Unassembled WGS sequence"/>
</dbReference>
<dbReference type="InterPro" id="IPR001296">
    <property type="entry name" value="Glyco_trans_1"/>
</dbReference>
<dbReference type="GO" id="GO:0009103">
    <property type="term" value="P:lipopolysaccharide biosynthetic process"/>
    <property type="evidence" value="ECO:0007669"/>
    <property type="project" value="TreeGrafter"/>
</dbReference>
<feature type="domain" description="Glycosyl transferase family 1" evidence="2">
    <location>
        <begin position="166"/>
        <end position="321"/>
    </location>
</feature>
<dbReference type="Pfam" id="PF00534">
    <property type="entry name" value="Glycos_transf_1"/>
    <property type="match status" value="1"/>
</dbReference>
<keyword evidence="1 3" id="KW-0808">Transferase</keyword>
<keyword evidence="4" id="KW-1185">Reference proteome</keyword>
<evidence type="ECO:0000259" key="2">
    <source>
        <dbReference type="Pfam" id="PF00534"/>
    </source>
</evidence>
<evidence type="ECO:0000256" key="1">
    <source>
        <dbReference type="ARBA" id="ARBA00022679"/>
    </source>
</evidence>
<dbReference type="AlphaFoldDB" id="A0A2T0YSY5"/>
<dbReference type="Gene3D" id="3.40.50.2000">
    <property type="entry name" value="Glycogen Phosphorylase B"/>
    <property type="match status" value="2"/>
</dbReference>
<dbReference type="EMBL" id="PVTY01000001">
    <property type="protein sequence ID" value="PRZ18894.1"/>
    <property type="molecule type" value="Genomic_DNA"/>
</dbReference>
<gene>
    <name evidence="3" type="ORF">BCL67_101202</name>
</gene>